<reference evidence="3 4" key="1">
    <citation type="submission" date="2024-04" db="EMBL/GenBank/DDBJ databases">
        <title>The reference genome of an endangered Asteraceae, Deinandra increscens subsp. villosa, native to the Central Coast of California.</title>
        <authorList>
            <person name="Guilliams M."/>
            <person name="Hasenstab-Lehman K."/>
            <person name="Meyer R."/>
            <person name="Mcevoy S."/>
        </authorList>
    </citation>
    <scope>NUCLEOTIDE SEQUENCE [LARGE SCALE GENOMIC DNA]</scope>
    <source>
        <tissue evidence="3">Leaf</tissue>
    </source>
</reference>
<proteinExistence type="predicted"/>
<accession>A0AAP0DVC8</accession>
<feature type="compositionally biased region" description="Basic and acidic residues" evidence="1">
    <location>
        <begin position="33"/>
        <end position="48"/>
    </location>
</feature>
<feature type="region of interest" description="Disordered" evidence="1">
    <location>
        <begin position="1"/>
        <end position="54"/>
    </location>
</feature>
<keyword evidence="4" id="KW-1185">Reference proteome</keyword>
<name>A0AAP0DVC8_9ASTR</name>
<dbReference type="AlphaFoldDB" id="A0AAP0DVC8"/>
<organism evidence="3 4">
    <name type="scientific">Deinandra increscens subsp. villosa</name>
    <dbReference type="NCBI Taxonomy" id="3103831"/>
    <lineage>
        <taxon>Eukaryota</taxon>
        <taxon>Viridiplantae</taxon>
        <taxon>Streptophyta</taxon>
        <taxon>Embryophyta</taxon>
        <taxon>Tracheophyta</taxon>
        <taxon>Spermatophyta</taxon>
        <taxon>Magnoliopsida</taxon>
        <taxon>eudicotyledons</taxon>
        <taxon>Gunneridae</taxon>
        <taxon>Pentapetalae</taxon>
        <taxon>asterids</taxon>
        <taxon>campanulids</taxon>
        <taxon>Asterales</taxon>
        <taxon>Asteraceae</taxon>
        <taxon>Asteroideae</taxon>
        <taxon>Heliantheae alliance</taxon>
        <taxon>Madieae</taxon>
        <taxon>Madiinae</taxon>
        <taxon>Deinandra</taxon>
    </lineage>
</organism>
<dbReference type="Proteomes" id="UP001408789">
    <property type="component" value="Unassembled WGS sequence"/>
</dbReference>
<feature type="domain" description="Replication factor A C-terminal" evidence="2">
    <location>
        <begin position="97"/>
        <end position="186"/>
    </location>
</feature>
<evidence type="ECO:0000256" key="1">
    <source>
        <dbReference type="SAM" id="MobiDB-lite"/>
    </source>
</evidence>
<gene>
    <name evidence="3" type="ORF">SSX86_001038</name>
</gene>
<dbReference type="SUPFAM" id="SSF50249">
    <property type="entry name" value="Nucleic acid-binding proteins"/>
    <property type="match status" value="1"/>
</dbReference>
<evidence type="ECO:0000313" key="4">
    <source>
        <dbReference type="Proteomes" id="UP001408789"/>
    </source>
</evidence>
<evidence type="ECO:0000313" key="3">
    <source>
        <dbReference type="EMBL" id="KAK9079367.1"/>
    </source>
</evidence>
<protein>
    <recommendedName>
        <fullName evidence="2">Replication factor A C-terminal domain-containing protein</fullName>
    </recommendedName>
</protein>
<comment type="caution">
    <text evidence="3">The sequence shown here is derived from an EMBL/GenBank/DDBJ whole genome shotgun (WGS) entry which is preliminary data.</text>
</comment>
<evidence type="ECO:0000259" key="2">
    <source>
        <dbReference type="Pfam" id="PF08646"/>
    </source>
</evidence>
<dbReference type="Gene3D" id="2.40.50.140">
    <property type="entry name" value="Nucleic acid-binding proteins"/>
    <property type="match status" value="1"/>
</dbReference>
<dbReference type="EMBL" id="JBCNJP010000003">
    <property type="protein sequence ID" value="KAK9079367.1"/>
    <property type="molecule type" value="Genomic_DNA"/>
</dbReference>
<sequence>MHRCSSSSTSVNDRRNASMSNVEDAVNPTGRTADVKGGEARNSDDGSRARRSFLLPKPPPVFSCRRNPPREGYCCWSSPPSSLTLGFYGGKKSANRYTCKARIKEIEEYRGWFNQKCPECLGKTYKEMGEYLCIENHNIPAPKYLYSLNAIIMDDSSTMAVVLFDNAMKELIEVGCNELVLKEGYSDPKKSRPQIVSIIGMKKIFSHLEQMPQQLFKTPWTVQVVATSSLLSGFLTGTEKAVLISSGIYIILASVLQS</sequence>
<feature type="compositionally biased region" description="Polar residues" evidence="1">
    <location>
        <begin position="1"/>
        <end position="21"/>
    </location>
</feature>
<dbReference type="Pfam" id="PF08646">
    <property type="entry name" value="Rep_fac-A_C"/>
    <property type="match status" value="1"/>
</dbReference>
<dbReference type="InterPro" id="IPR013955">
    <property type="entry name" value="Rep_factor-A_C"/>
</dbReference>
<dbReference type="InterPro" id="IPR012340">
    <property type="entry name" value="NA-bd_OB-fold"/>
</dbReference>